<proteinExistence type="inferred from homology"/>
<gene>
    <name evidence="7" type="ORF">FAGAP_5715</name>
</gene>
<dbReference type="PANTHER" id="PTHR43772:SF2">
    <property type="entry name" value="PUTATIVE (AFU_ORTHOLOGUE AFUA_2G04480)-RELATED"/>
    <property type="match status" value="1"/>
</dbReference>
<accession>A0A9P5BB16</accession>
<dbReference type="GO" id="GO:0004553">
    <property type="term" value="F:hydrolase activity, hydrolyzing O-glycosyl compounds"/>
    <property type="evidence" value="ECO:0007669"/>
    <property type="project" value="InterPro"/>
</dbReference>
<feature type="region of interest" description="Disordered" evidence="6">
    <location>
        <begin position="328"/>
        <end position="351"/>
    </location>
</feature>
<dbReference type="GO" id="GO:0005975">
    <property type="term" value="P:carbohydrate metabolic process"/>
    <property type="evidence" value="ECO:0007669"/>
    <property type="project" value="InterPro"/>
</dbReference>
<evidence type="ECO:0000313" key="8">
    <source>
        <dbReference type="Proteomes" id="UP000737391"/>
    </source>
</evidence>
<dbReference type="Pfam" id="PF04616">
    <property type="entry name" value="Glyco_hydro_43"/>
    <property type="match status" value="1"/>
</dbReference>
<keyword evidence="3" id="KW-0119">Carbohydrate metabolism</keyword>
<feature type="compositionally biased region" description="Pro residues" evidence="6">
    <location>
        <begin position="101"/>
        <end position="110"/>
    </location>
</feature>
<evidence type="ECO:0000256" key="1">
    <source>
        <dbReference type="ARBA" id="ARBA00009865"/>
    </source>
</evidence>
<dbReference type="SUPFAM" id="SSF75005">
    <property type="entry name" value="Arabinanase/levansucrase/invertase"/>
    <property type="match status" value="1"/>
</dbReference>
<evidence type="ECO:0000256" key="5">
    <source>
        <dbReference type="PIRSR" id="PIRSR606710-2"/>
    </source>
</evidence>
<feature type="site" description="Important for catalytic activity, responsible for pKa modulation of the active site Glu and correct orientation of both the proton donor and substrate" evidence="5">
    <location>
        <position position="511"/>
    </location>
</feature>
<dbReference type="InterPro" id="IPR006710">
    <property type="entry name" value="Glyco_hydro_43"/>
</dbReference>
<dbReference type="AlphaFoldDB" id="A0A9P5BB16"/>
<feature type="compositionally biased region" description="Acidic residues" evidence="6">
    <location>
        <begin position="84"/>
        <end position="96"/>
    </location>
</feature>
<dbReference type="PANTHER" id="PTHR43772">
    <property type="entry name" value="ENDO-1,4-BETA-XYLANASE"/>
    <property type="match status" value="1"/>
</dbReference>
<sequence length="646" mass="70546">MILSSPETSKPWATNIPLSDTAVPFLSDTVTSETQIPNSIHVSTIDTVKPSPLPVTTVSPAETSPAPPSATNGNDDNGHKVEDNTDDNDDDHDDNDGPTIVPIPIPIRPPKPGDDKGGHKPNDSNPTKEPPKSTKEIETALSCAISISMTWESVMCTVTAAVTTGKPACTTQAFTTVVSCSGTTPGNCSGGLCGLAKRGLIKRATEPPKCKWPGPENYADPENFIATEGSLAKADTDDAKGLHVVSLPDSGSTSSKRILFGDKPIYLSVPHLMGYEVPIRATAEDHEYGLDELRRAGRIFDDESDPHIFFFLPYKIIEEVDEDQYNEENPVGLPPMWNRDGAPSPRADEDGPTFNDQLRSEIAGIFPDIPIETVMYAADLESDPEDIDANAMHKTLMTFHLWSADPSAHVFEGKLWVYPSHGIEANVVNGTGGAQYTMRDYHTYSMKSIYGRDPVIDHGVALSVDDNGKYYLYFPAKDKDEIFRIGVAVSNKPSGPFKADKSWIPGTYSIDPANFVDTDGEAFLIWGESWIGDKAAPNGTNALSPQIAKLSKDMHKITETPCDLVILAPETGKPLQAEDNNRRFFEGPWVHKRGKLYYLMYSTGDTHFLVYATSKNIYGPYTYQGKILDPVDGWTTHGSIVEYKGQ</sequence>
<organism evidence="7 8">
    <name type="scientific">Fusarium agapanthi</name>
    <dbReference type="NCBI Taxonomy" id="1803897"/>
    <lineage>
        <taxon>Eukaryota</taxon>
        <taxon>Fungi</taxon>
        <taxon>Dikarya</taxon>
        <taxon>Ascomycota</taxon>
        <taxon>Pezizomycotina</taxon>
        <taxon>Sordariomycetes</taxon>
        <taxon>Hypocreomycetidae</taxon>
        <taxon>Hypocreales</taxon>
        <taxon>Nectriaceae</taxon>
        <taxon>Fusarium</taxon>
        <taxon>Fusarium fujikuroi species complex</taxon>
    </lineage>
</organism>
<feature type="region of interest" description="Disordered" evidence="6">
    <location>
        <begin position="43"/>
        <end position="137"/>
    </location>
</feature>
<dbReference type="Gene3D" id="2.115.10.20">
    <property type="entry name" value="Glycosyl hydrolase domain, family 43"/>
    <property type="match status" value="1"/>
</dbReference>
<keyword evidence="8" id="KW-1185">Reference proteome</keyword>
<keyword evidence="2" id="KW-0378">Hydrolase</keyword>
<dbReference type="OrthoDB" id="5211809at2759"/>
<reference evidence="7" key="1">
    <citation type="submission" date="2020-01" db="EMBL/GenBank/DDBJ databases">
        <title>Identification and distribution of gene clusters putatively required for synthesis of sphingolipid metabolism inhibitors in phylogenetically diverse species of the filamentous fungus Fusarium.</title>
        <authorList>
            <person name="Kim H.-S."/>
            <person name="Busman M."/>
            <person name="Brown D.W."/>
            <person name="Divon H."/>
            <person name="Uhlig S."/>
            <person name="Proctor R.H."/>
        </authorList>
    </citation>
    <scope>NUCLEOTIDE SEQUENCE</scope>
    <source>
        <strain evidence="7">NRRL 31653</strain>
    </source>
</reference>
<name>A0A9P5BB16_9HYPO</name>
<evidence type="ECO:0000256" key="2">
    <source>
        <dbReference type="ARBA" id="ARBA00022801"/>
    </source>
</evidence>
<protein>
    <submittedName>
        <fullName evidence="7">Alpha-N-arabinofuranosidase alpha-L-arabinofuranosidase</fullName>
    </submittedName>
</protein>
<feature type="compositionally biased region" description="Basic and acidic residues" evidence="6">
    <location>
        <begin position="111"/>
        <end position="122"/>
    </location>
</feature>
<keyword evidence="4" id="KW-0326">Glycosidase</keyword>
<dbReference type="InterPro" id="IPR052176">
    <property type="entry name" value="Glycosyl_Hydrlase_43_Enz"/>
</dbReference>
<dbReference type="Proteomes" id="UP000737391">
    <property type="component" value="Unassembled WGS sequence"/>
</dbReference>
<dbReference type="InterPro" id="IPR023296">
    <property type="entry name" value="Glyco_hydro_beta-prop_sf"/>
</dbReference>
<evidence type="ECO:0000313" key="7">
    <source>
        <dbReference type="EMBL" id="KAF4498123.1"/>
    </source>
</evidence>
<evidence type="ECO:0000256" key="3">
    <source>
        <dbReference type="ARBA" id="ARBA00023277"/>
    </source>
</evidence>
<comment type="caution">
    <text evidence="7">The sequence shown here is derived from an EMBL/GenBank/DDBJ whole genome shotgun (WGS) entry which is preliminary data.</text>
</comment>
<evidence type="ECO:0000256" key="4">
    <source>
        <dbReference type="ARBA" id="ARBA00023295"/>
    </source>
</evidence>
<comment type="similarity">
    <text evidence="1">Belongs to the glycosyl hydrolase 43 family.</text>
</comment>
<dbReference type="EMBL" id="LUFC02000372">
    <property type="protein sequence ID" value="KAF4498123.1"/>
    <property type="molecule type" value="Genomic_DNA"/>
</dbReference>
<evidence type="ECO:0000256" key="6">
    <source>
        <dbReference type="SAM" id="MobiDB-lite"/>
    </source>
</evidence>